<dbReference type="Proteomes" id="UP000051936">
    <property type="component" value="Unassembled WGS sequence"/>
</dbReference>
<dbReference type="PANTHER" id="PTHR43976">
    <property type="entry name" value="SHORT CHAIN DEHYDROGENASE"/>
    <property type="match status" value="1"/>
</dbReference>
<dbReference type="PRINTS" id="PR00081">
    <property type="entry name" value="GDHRDH"/>
</dbReference>
<dbReference type="InterPro" id="IPR002347">
    <property type="entry name" value="SDR_fam"/>
</dbReference>
<protein>
    <submittedName>
        <fullName evidence="2">Short-chain dehydrogenase</fullName>
    </submittedName>
</protein>
<keyword evidence="3" id="KW-1185">Reference proteome</keyword>
<dbReference type="AlphaFoldDB" id="A0A0R3DWT0"/>
<gene>
    <name evidence="2" type="ORF">AOQ71_18010</name>
</gene>
<dbReference type="PRINTS" id="PR00080">
    <property type="entry name" value="SDRFAMILY"/>
</dbReference>
<evidence type="ECO:0000313" key="2">
    <source>
        <dbReference type="EMBL" id="KRQ11327.1"/>
    </source>
</evidence>
<evidence type="ECO:0000313" key="3">
    <source>
        <dbReference type="Proteomes" id="UP000051936"/>
    </source>
</evidence>
<dbReference type="RefSeq" id="WP_057748643.1">
    <property type="nucleotide sequence ID" value="NZ_LJYG01000080.1"/>
</dbReference>
<organism evidence="2 3">
    <name type="scientific">Bradyrhizobium manausense</name>
    <dbReference type="NCBI Taxonomy" id="989370"/>
    <lineage>
        <taxon>Bacteria</taxon>
        <taxon>Pseudomonadati</taxon>
        <taxon>Pseudomonadota</taxon>
        <taxon>Alphaproteobacteria</taxon>
        <taxon>Hyphomicrobiales</taxon>
        <taxon>Nitrobacteraceae</taxon>
        <taxon>Bradyrhizobium</taxon>
    </lineage>
</organism>
<dbReference type="PANTHER" id="PTHR43976:SF20">
    <property type="entry name" value="AGROPINE SYNTHESIS REDUCTASE"/>
    <property type="match status" value="1"/>
</dbReference>
<comment type="caution">
    <text evidence="2">The sequence shown here is derived from an EMBL/GenBank/DDBJ whole genome shotgun (WGS) entry which is preliminary data.</text>
</comment>
<evidence type="ECO:0000256" key="1">
    <source>
        <dbReference type="RuleBase" id="RU000363"/>
    </source>
</evidence>
<dbReference type="InterPro" id="IPR036291">
    <property type="entry name" value="NAD(P)-bd_dom_sf"/>
</dbReference>
<dbReference type="Gene3D" id="3.40.50.720">
    <property type="entry name" value="NAD(P)-binding Rossmann-like Domain"/>
    <property type="match status" value="1"/>
</dbReference>
<name>A0A0R3DWT0_9BRAD</name>
<dbReference type="EMBL" id="LJYG01000080">
    <property type="protein sequence ID" value="KRQ11327.1"/>
    <property type="molecule type" value="Genomic_DNA"/>
</dbReference>
<sequence>MLEVGNRIVMVSGASRGIGRAVVDRLLASGFRVSAGLRDPSRLAESERLMTHRYDAEDAKSPISWVNATVARWGGVDAIVNSAGINPKVRVSDEGENELDEMWRVNVKGPLRLVRATLPHLAVCGNGRVINLGSLAGKRVGSNVGYAMTKFALVALTHGIRREGRAAGIRATVICPGYVATDMTVNDDEIPRHEMSQPGEIARLVETALMLPNNASVSEILVHCQFEPML</sequence>
<dbReference type="SUPFAM" id="SSF51735">
    <property type="entry name" value="NAD(P)-binding Rossmann-fold domains"/>
    <property type="match status" value="1"/>
</dbReference>
<dbReference type="Pfam" id="PF00106">
    <property type="entry name" value="adh_short"/>
    <property type="match status" value="1"/>
</dbReference>
<comment type="similarity">
    <text evidence="1">Belongs to the short-chain dehydrogenases/reductases (SDR) family.</text>
</comment>
<dbReference type="OrthoDB" id="9810734at2"/>
<proteinExistence type="inferred from homology"/>
<dbReference type="STRING" id="989370.AOQ71_18010"/>
<dbReference type="InterPro" id="IPR051911">
    <property type="entry name" value="SDR_oxidoreductase"/>
</dbReference>
<reference evidence="2 3" key="1">
    <citation type="submission" date="2015-09" db="EMBL/GenBank/DDBJ databases">
        <title>Draft Genome Sequence of Bradyrhizobium manausense Strain BR 3351T, a Novel Symbiotic Nitrogen-Fixing Alphaproteobacterium Isolated from Brazilian Amazon Rain Forest.</title>
        <authorList>
            <person name="De Araujo J.L."/>
            <person name="Zilli J.E."/>
        </authorList>
    </citation>
    <scope>NUCLEOTIDE SEQUENCE [LARGE SCALE GENOMIC DNA]</scope>
    <source>
        <strain evidence="2 3">BR3351</strain>
    </source>
</reference>
<accession>A0A0R3DWT0</accession>